<feature type="compositionally biased region" description="Pro residues" evidence="4">
    <location>
        <begin position="82"/>
        <end position="92"/>
    </location>
</feature>
<dbReference type="OrthoDB" id="1890360at2759"/>
<feature type="region of interest" description="SAW" evidence="3">
    <location>
        <begin position="419"/>
        <end position="497"/>
    </location>
</feature>
<keyword evidence="6" id="KW-1185">Reference proteome</keyword>
<feature type="short sequence motif" description="VHIID" evidence="3">
    <location>
        <begin position="233"/>
        <end position="237"/>
    </location>
</feature>
<evidence type="ECO:0000256" key="2">
    <source>
        <dbReference type="ARBA" id="ARBA00023163"/>
    </source>
</evidence>
<dbReference type="Pfam" id="PF03514">
    <property type="entry name" value="GRAS"/>
    <property type="match status" value="1"/>
</dbReference>
<dbReference type="EMBL" id="LR746266">
    <property type="protein sequence ID" value="CAA7393681.1"/>
    <property type="molecule type" value="Genomic_DNA"/>
</dbReference>
<organism evidence="5 6">
    <name type="scientific">Spirodela intermedia</name>
    <name type="common">Intermediate duckweed</name>
    <dbReference type="NCBI Taxonomy" id="51605"/>
    <lineage>
        <taxon>Eukaryota</taxon>
        <taxon>Viridiplantae</taxon>
        <taxon>Streptophyta</taxon>
        <taxon>Embryophyta</taxon>
        <taxon>Tracheophyta</taxon>
        <taxon>Spermatophyta</taxon>
        <taxon>Magnoliopsida</taxon>
        <taxon>Liliopsida</taxon>
        <taxon>Araceae</taxon>
        <taxon>Lemnoideae</taxon>
        <taxon>Spirodela</taxon>
    </lineage>
</organism>
<dbReference type="InterPro" id="IPR005202">
    <property type="entry name" value="TF_GRAS"/>
</dbReference>
<accession>A0A7I8K945</accession>
<sequence length="497" mass="54323">MESLIGESTAESSELIGDTWPADAGHEFAPLFGDAFPSCSSSPDDLNRVFFSEPQKNPSTIAHHTVTSPPLPHQIQAQGWTPTPPPPPPPPREASAPSAKKHPPPPPPPPPTGKTDSPTAPLLQSLFDCARLVDSDPDLAAKSLVQIRASSSDFGDPMERLAFYFSKALYSRLSLENLQSHSSPSRSHSSFDSSPEEFILSYKALNDACPYSKFAHLTANQAILESTEAAARIHIIDFGIVQGVQWAALLQALATRSSGKPAKIRISGIPAPALGDCPAAALAATGNRLRDFAALLDLDFEFDPVLTPIQDLTLSSFRLAADEAVAVNFMLQLYNLLGETSEAVDRILRIAKAIQPTVVTLGEYEVSLNQVDFLQRFSNALSYYAAVFESLEPAMGRDSSERLRVERLLFGRRIMAAAGPWEGRERRARMEERVQWRARMEGSGFESVALSHYAVSQAGILLWNYNYSERYSLVDSEPGFLSLAWCGRPLLSVSAWR</sequence>
<dbReference type="PROSITE" id="PS50985">
    <property type="entry name" value="GRAS"/>
    <property type="match status" value="1"/>
</dbReference>
<keyword evidence="1" id="KW-0805">Transcription regulation</keyword>
<reference evidence="5" key="1">
    <citation type="submission" date="2020-02" db="EMBL/GenBank/DDBJ databases">
        <authorList>
            <person name="Scholz U."/>
            <person name="Mascher M."/>
            <person name="Fiebig A."/>
        </authorList>
    </citation>
    <scope>NUCLEOTIDE SEQUENCE</scope>
</reference>
<evidence type="ECO:0000256" key="1">
    <source>
        <dbReference type="ARBA" id="ARBA00023015"/>
    </source>
</evidence>
<feature type="region of interest" description="Leucine repeat II (LRII)" evidence="3">
    <location>
        <begin position="284"/>
        <end position="316"/>
    </location>
</feature>
<dbReference type="Proteomes" id="UP000663760">
    <property type="component" value="Chromosome 3"/>
</dbReference>
<evidence type="ECO:0000313" key="5">
    <source>
        <dbReference type="EMBL" id="CAA7393681.1"/>
    </source>
</evidence>
<name>A0A7I8K945_SPIIN</name>
<proteinExistence type="inferred from homology"/>
<gene>
    <name evidence="5" type="ORF">SI8410_03004401</name>
</gene>
<keyword evidence="2" id="KW-0804">Transcription</keyword>
<evidence type="ECO:0000256" key="3">
    <source>
        <dbReference type="PROSITE-ProRule" id="PRU01191"/>
    </source>
</evidence>
<evidence type="ECO:0000313" key="6">
    <source>
        <dbReference type="Proteomes" id="UP000663760"/>
    </source>
</evidence>
<comment type="similarity">
    <text evidence="3">Belongs to the GRAS family.</text>
</comment>
<feature type="region of interest" description="Disordered" evidence="4">
    <location>
        <begin position="1"/>
        <end position="121"/>
    </location>
</feature>
<dbReference type="PANTHER" id="PTHR31636">
    <property type="entry name" value="OSJNBA0084A10.13 PROTEIN-RELATED"/>
    <property type="match status" value="1"/>
</dbReference>
<feature type="compositionally biased region" description="Polar residues" evidence="4">
    <location>
        <begin position="54"/>
        <end position="68"/>
    </location>
</feature>
<comment type="caution">
    <text evidence="3">Lacks conserved residue(s) required for the propagation of feature annotation.</text>
</comment>
<protein>
    <submittedName>
        <fullName evidence="5">Uncharacterized protein</fullName>
    </submittedName>
</protein>
<feature type="short sequence motif" description="LXXLL motif" evidence="3">
    <location>
        <begin position="333"/>
        <end position="337"/>
    </location>
</feature>
<evidence type="ECO:0000256" key="4">
    <source>
        <dbReference type="SAM" id="MobiDB-lite"/>
    </source>
</evidence>
<feature type="region of interest" description="PFYRE" evidence="3">
    <location>
        <begin position="325"/>
        <end position="416"/>
    </location>
</feature>
<dbReference type="AlphaFoldDB" id="A0A7I8K945"/>